<feature type="transmembrane region" description="Helical" evidence="5">
    <location>
        <begin position="7"/>
        <end position="25"/>
    </location>
</feature>
<keyword evidence="3" id="KW-0521">NADP</keyword>
<accession>A0A1I2J7Y8</accession>
<evidence type="ECO:0000313" key="7">
    <source>
        <dbReference type="Proteomes" id="UP000199477"/>
    </source>
</evidence>
<reference evidence="7" key="1">
    <citation type="submission" date="2016-10" db="EMBL/GenBank/DDBJ databases">
        <authorList>
            <person name="Varghese N."/>
            <person name="Submissions S."/>
        </authorList>
    </citation>
    <scope>NUCLEOTIDE SEQUENCE [LARGE SCALE GENOMIC DNA]</scope>
    <source>
        <strain evidence="7">UNC178MFTsu3.1</strain>
    </source>
</reference>
<keyword evidence="5" id="KW-1133">Transmembrane helix</keyword>
<dbReference type="GO" id="GO:0050661">
    <property type="term" value="F:NADP binding"/>
    <property type="evidence" value="ECO:0007669"/>
    <property type="project" value="InterPro"/>
</dbReference>
<organism evidence="6 7">
    <name type="scientific">Dyella marensis</name>
    <dbReference type="NCBI Taxonomy" id="500610"/>
    <lineage>
        <taxon>Bacteria</taxon>
        <taxon>Pseudomonadati</taxon>
        <taxon>Pseudomonadota</taxon>
        <taxon>Gammaproteobacteria</taxon>
        <taxon>Lysobacterales</taxon>
        <taxon>Rhodanobacteraceae</taxon>
        <taxon>Dyella</taxon>
    </lineage>
</organism>
<proteinExistence type="predicted"/>
<dbReference type="InterPro" id="IPR050775">
    <property type="entry name" value="FAD-binding_Monooxygenases"/>
</dbReference>
<gene>
    <name evidence="6" type="ORF">SAMN02799615_03872</name>
</gene>
<dbReference type="Proteomes" id="UP000199477">
    <property type="component" value="Unassembled WGS sequence"/>
</dbReference>
<dbReference type="PANTHER" id="PTHR43098:SF5">
    <property type="entry name" value="DUAL-FUNCTIONAL MONOOXYGENASE_METHYLTRANSFERASE PSOF"/>
    <property type="match status" value="1"/>
</dbReference>
<dbReference type="RefSeq" id="WP_051548534.1">
    <property type="nucleotide sequence ID" value="NZ_FONH01000022.1"/>
</dbReference>
<dbReference type="InterPro" id="IPR020946">
    <property type="entry name" value="Flavin_mOase-like"/>
</dbReference>
<dbReference type="EMBL" id="FONH01000022">
    <property type="protein sequence ID" value="SFF50469.1"/>
    <property type="molecule type" value="Genomic_DNA"/>
</dbReference>
<dbReference type="PANTHER" id="PTHR43098">
    <property type="entry name" value="L-ORNITHINE N(5)-MONOOXYGENASE-RELATED"/>
    <property type="match status" value="1"/>
</dbReference>
<evidence type="ECO:0000256" key="3">
    <source>
        <dbReference type="ARBA" id="ARBA00022857"/>
    </source>
</evidence>
<dbReference type="STRING" id="500610.SAMN02799615_03872"/>
<keyword evidence="5" id="KW-0472">Membrane</keyword>
<keyword evidence="7" id="KW-1185">Reference proteome</keyword>
<keyword evidence="1" id="KW-0285">Flavoprotein</keyword>
<keyword evidence="4" id="KW-0560">Oxidoreductase</keyword>
<name>A0A1I2J7Y8_9GAMM</name>
<sequence>MDIRQKSAVDAIVIGAGIAGIYALHKLRNELKLEVRGFEKGAGVGGTWFWNRYPGARSDTESYVYRYSFDPETFEGWPWTQKYASQEQMLAYLNAVVDRHGLRPSIQFDTRVTAATFDEQRGVWSVQTSDGAVVEARYLIASVGVLSKLNAPAIAGIDRFEGRQVHTGAWPHDLSLEGKKVGVIGTGSTGVQFIPAAAAVASRLTVFQRSAQYCVPAGSDQVPAEFIQDYRANFDGYWDRLRQTRIACGFAEAAIPAMSVSAEERHRVFEEHWQAGNGFRFMFGTFCDIAIDPAANEAACDFIRGKIAGIVKDPATAARLSPTQAYAKRPVCADGYYETFNRPNVALVDLKANPIVEATARGVRTADGREHELDVLVYATGFECVEGSYREMAIRGRDGALLVDHWGSRPCSYLGISVHGFPNLFMVLGPNSVFSNLAPAIETQVDWIAHLIDRSEQLGQVVIDTDSAAEQDWTGQCEQMAAYTLFPQVKSWIFGANIDGRPNRVLFFFGGLAAYRERLAEIAANGYAGYAFAPAEATILAASNDAVLSPSPWLA</sequence>
<evidence type="ECO:0000256" key="4">
    <source>
        <dbReference type="ARBA" id="ARBA00023002"/>
    </source>
</evidence>
<evidence type="ECO:0000256" key="1">
    <source>
        <dbReference type="ARBA" id="ARBA00022630"/>
    </source>
</evidence>
<dbReference type="GO" id="GO:0004499">
    <property type="term" value="F:N,N-dimethylaniline monooxygenase activity"/>
    <property type="evidence" value="ECO:0007669"/>
    <property type="project" value="InterPro"/>
</dbReference>
<dbReference type="AlphaFoldDB" id="A0A1I2J7Y8"/>
<protein>
    <submittedName>
        <fullName evidence="6">Predicted flavoprotein CzcO associated with the cation diffusion facilitator CzcD</fullName>
    </submittedName>
</protein>
<keyword evidence="5" id="KW-0812">Transmembrane</keyword>
<evidence type="ECO:0000256" key="2">
    <source>
        <dbReference type="ARBA" id="ARBA00022827"/>
    </source>
</evidence>
<evidence type="ECO:0000313" key="6">
    <source>
        <dbReference type="EMBL" id="SFF50469.1"/>
    </source>
</evidence>
<keyword evidence="2" id="KW-0274">FAD</keyword>
<dbReference type="InterPro" id="IPR036188">
    <property type="entry name" value="FAD/NAD-bd_sf"/>
</dbReference>
<dbReference type="SUPFAM" id="SSF51905">
    <property type="entry name" value="FAD/NAD(P)-binding domain"/>
    <property type="match status" value="2"/>
</dbReference>
<dbReference type="Pfam" id="PF00743">
    <property type="entry name" value="FMO-like"/>
    <property type="match status" value="1"/>
</dbReference>
<dbReference type="Gene3D" id="3.50.50.60">
    <property type="entry name" value="FAD/NAD(P)-binding domain"/>
    <property type="match status" value="2"/>
</dbReference>
<evidence type="ECO:0000256" key="5">
    <source>
        <dbReference type="SAM" id="Phobius"/>
    </source>
</evidence>
<dbReference type="GO" id="GO:0050660">
    <property type="term" value="F:flavin adenine dinucleotide binding"/>
    <property type="evidence" value="ECO:0007669"/>
    <property type="project" value="InterPro"/>
</dbReference>